<comment type="caution">
    <text evidence="17">The sequence shown here is derived from an EMBL/GenBank/DDBJ whole genome shotgun (WGS) entry which is preliminary data.</text>
</comment>
<comment type="similarity">
    <text evidence="4 11">Belongs to the acyl-CoA oxidase family.</text>
</comment>
<dbReference type="FunFam" id="1.20.140.10:FF:000013">
    <property type="entry name" value="Acyl-coenzyme A oxidase"/>
    <property type="match status" value="1"/>
</dbReference>
<evidence type="ECO:0000256" key="8">
    <source>
        <dbReference type="ARBA" id="ARBA00023002"/>
    </source>
</evidence>
<dbReference type="SUPFAM" id="SSF47203">
    <property type="entry name" value="Acyl-CoA dehydrogenase C-terminal domain-like"/>
    <property type="match status" value="2"/>
</dbReference>
<dbReference type="Pfam" id="PF01756">
    <property type="entry name" value="ACOX"/>
    <property type="match status" value="1"/>
</dbReference>
<dbReference type="Gene3D" id="1.20.140.10">
    <property type="entry name" value="Butyryl-CoA Dehydrogenase, subunit A, domain 3"/>
    <property type="match status" value="2"/>
</dbReference>
<sequence>MARVVEASAVARRCVADITAERAKCSFPQHEVTAVLDGGEDKTQQRRKIEELFLSDPEFLDAVRPEYLSHEDRYANELRKACHMIGKFNNDEEIQQLVGQMEGIRTLMGSGLGVALTKDGNPLALHFVMFLPAIMGQGTVEQQGEWMGRAWTGEIIGTYAQTELGHGTFLRGLETTATYDPASQEFVLHSPTITATKWWPGGLGKTASHAVVMAQLYTQGQCHGPHPFIVQLRHQDTHCSLPGESHAGEIGPRLGMNTNDNGFLRFTHHRIPRTHLLMKHSQVLEDGTYIKPHNNKLAYGTMVFVRVAICFDAYRQLQRAVTIATRYSAVRRQSELVPGQPEPQILEYQTQQYKLLPLIATVFGIHFSARSVWDTYNEVTGSMQEGNLDRLPELHALSCGLKALSSSDAAGGVETCRLACGGHGYLASSNLPRIYTTTTAAITYEGENTVLWLQVARYLIKSYREACKGHTLRQSVSYLTPQPASSSASPSNLSNHALVKAFRRAVSHLVAEAAARLQKGCDAGMIFEHAWNSCSVQLARCAQVHTRYFTCEKFLSGVERAEVSEATRGVLTRLCRLYLVFHITNNQGDFLRSGALSPQDMSALEGELAALLAALRPDAVPLVDAFDIHDRILDSTLGCWDGNVYHRMVEEAEKSPLNQKDVPDAYHKYLRPLMKANL</sequence>
<evidence type="ECO:0000256" key="4">
    <source>
        <dbReference type="ARBA" id="ARBA00006288"/>
    </source>
</evidence>
<dbReference type="AlphaFoldDB" id="A0A8J5CU94"/>
<dbReference type="Gene3D" id="1.10.540.10">
    <property type="entry name" value="Acyl-CoA dehydrogenase/oxidase, N-terminal domain"/>
    <property type="match status" value="1"/>
</dbReference>
<dbReference type="GO" id="GO:0003997">
    <property type="term" value="F:acyl-CoA oxidase activity"/>
    <property type="evidence" value="ECO:0007669"/>
    <property type="project" value="InterPro"/>
</dbReference>
<evidence type="ECO:0000313" key="17">
    <source>
        <dbReference type="EMBL" id="KAG0719987.1"/>
    </source>
</evidence>
<evidence type="ECO:0000256" key="5">
    <source>
        <dbReference type="ARBA" id="ARBA00022630"/>
    </source>
</evidence>
<evidence type="ECO:0000256" key="2">
    <source>
        <dbReference type="ARBA" id="ARBA00004275"/>
    </source>
</evidence>
<feature type="domain" description="Acyl-coenzyme A oxidase N-terminal" evidence="15">
    <location>
        <begin position="30"/>
        <end position="156"/>
    </location>
</feature>
<evidence type="ECO:0000259" key="14">
    <source>
        <dbReference type="Pfam" id="PF01756"/>
    </source>
</evidence>
<dbReference type="Proteomes" id="UP000770661">
    <property type="component" value="Unassembled WGS sequence"/>
</dbReference>
<dbReference type="InterPro" id="IPR046373">
    <property type="entry name" value="Acyl-CoA_Oxase/DH_mid-dom_sf"/>
</dbReference>
<evidence type="ECO:0000256" key="1">
    <source>
        <dbReference type="ARBA" id="ARBA00001974"/>
    </source>
</evidence>
<keyword evidence="9" id="KW-0443">Lipid metabolism</keyword>
<keyword evidence="7" id="KW-0276">Fatty acid metabolism</keyword>
<protein>
    <recommendedName>
        <fullName evidence="11">Acyl-coenzyme A oxidase</fullName>
    </recommendedName>
</protein>
<dbReference type="Pfam" id="PF22924">
    <property type="entry name" value="ACOX_C_alpha1"/>
    <property type="match status" value="1"/>
</dbReference>
<keyword evidence="6 11" id="KW-0274">FAD</keyword>
<evidence type="ECO:0000259" key="15">
    <source>
        <dbReference type="Pfam" id="PF14749"/>
    </source>
</evidence>
<evidence type="ECO:0000256" key="10">
    <source>
        <dbReference type="ARBA" id="ARBA00023140"/>
    </source>
</evidence>
<dbReference type="GO" id="GO:0005777">
    <property type="term" value="C:peroxisome"/>
    <property type="evidence" value="ECO:0007669"/>
    <property type="project" value="UniProtKB-SubCell"/>
</dbReference>
<evidence type="ECO:0000256" key="12">
    <source>
        <dbReference type="PIRSR" id="PIRSR000168-1"/>
    </source>
</evidence>
<proteinExistence type="inferred from homology"/>
<dbReference type="GO" id="GO:0055088">
    <property type="term" value="P:lipid homeostasis"/>
    <property type="evidence" value="ECO:0007669"/>
    <property type="project" value="TreeGrafter"/>
</dbReference>
<dbReference type="GO" id="GO:0033540">
    <property type="term" value="P:fatty acid beta-oxidation using acyl-CoA oxidase"/>
    <property type="evidence" value="ECO:0007669"/>
    <property type="project" value="TreeGrafter"/>
</dbReference>
<dbReference type="GO" id="GO:0071949">
    <property type="term" value="F:FAD binding"/>
    <property type="evidence" value="ECO:0007669"/>
    <property type="project" value="InterPro"/>
</dbReference>
<dbReference type="SUPFAM" id="SSF56645">
    <property type="entry name" value="Acyl-CoA dehydrogenase NM domain-like"/>
    <property type="match status" value="1"/>
</dbReference>
<dbReference type="EMBL" id="JACEEZ010013569">
    <property type="protein sequence ID" value="KAG0719987.1"/>
    <property type="molecule type" value="Genomic_DNA"/>
</dbReference>
<gene>
    <name evidence="17" type="ORF">GWK47_049379</name>
</gene>
<dbReference type="FunFam" id="2.40.110.10:FF:000003">
    <property type="entry name" value="Acyl-coenzyme A oxidase"/>
    <property type="match status" value="1"/>
</dbReference>
<evidence type="ECO:0000313" key="18">
    <source>
        <dbReference type="Proteomes" id="UP000770661"/>
    </source>
</evidence>
<feature type="binding site" evidence="13">
    <location>
        <position position="201"/>
    </location>
    <ligand>
        <name>FAD</name>
        <dbReference type="ChEBI" id="CHEBI:57692"/>
    </ligand>
</feature>
<keyword evidence="18" id="KW-1185">Reference proteome</keyword>
<dbReference type="FunFam" id="1.20.140.10:FF:000005">
    <property type="entry name" value="Acyl-coenzyme A oxidase"/>
    <property type="match status" value="1"/>
</dbReference>
<dbReference type="InterPro" id="IPR002655">
    <property type="entry name" value="Acyl-CoA_oxidase_C"/>
</dbReference>
<accession>A0A8J5CU94</accession>
<feature type="domain" description="Acyl-CoA oxidase C-terminal" evidence="14">
    <location>
        <begin position="497"/>
        <end position="675"/>
    </location>
</feature>
<evidence type="ECO:0000256" key="11">
    <source>
        <dbReference type="PIRNR" id="PIRNR000168"/>
    </source>
</evidence>
<evidence type="ECO:0000256" key="13">
    <source>
        <dbReference type="PIRSR" id="PIRSR000168-2"/>
    </source>
</evidence>
<dbReference type="OrthoDB" id="538336at2759"/>
<feature type="domain" description="Acyl-CoA oxidase C-alpha1" evidence="16">
    <location>
        <begin position="299"/>
        <end position="460"/>
    </location>
</feature>
<dbReference type="Pfam" id="PF14749">
    <property type="entry name" value="Acyl-CoA_ox_N"/>
    <property type="match status" value="1"/>
</dbReference>
<evidence type="ECO:0000259" key="16">
    <source>
        <dbReference type="Pfam" id="PF22924"/>
    </source>
</evidence>
<dbReference type="PIRSF" id="PIRSF000168">
    <property type="entry name" value="Acyl-CoA_oxidase"/>
    <property type="match status" value="1"/>
</dbReference>
<keyword evidence="5 11" id="KW-0285">Flavoprotein</keyword>
<comment type="cofactor">
    <cofactor evidence="1">
        <name>FAD</name>
        <dbReference type="ChEBI" id="CHEBI:57692"/>
    </cofactor>
</comment>
<comment type="subcellular location">
    <subcellularLocation>
        <location evidence="2">Peroxisome</location>
    </subcellularLocation>
</comment>
<dbReference type="Gene3D" id="2.40.110.10">
    <property type="entry name" value="Butyryl-CoA Dehydrogenase, subunit A, domain 2"/>
    <property type="match status" value="1"/>
</dbReference>
<evidence type="ECO:0000256" key="6">
    <source>
        <dbReference type="ARBA" id="ARBA00022827"/>
    </source>
</evidence>
<keyword evidence="10" id="KW-0576">Peroxisome</keyword>
<feature type="binding site" evidence="13">
    <location>
        <position position="162"/>
    </location>
    <ligand>
        <name>FAD</name>
        <dbReference type="ChEBI" id="CHEBI:57692"/>
    </ligand>
</feature>
<comment type="pathway">
    <text evidence="3">Lipid metabolism; peroxisomal fatty acid beta-oxidation.</text>
</comment>
<keyword evidence="8" id="KW-0560">Oxidoreductase</keyword>
<evidence type="ECO:0000256" key="3">
    <source>
        <dbReference type="ARBA" id="ARBA00004846"/>
    </source>
</evidence>
<evidence type="ECO:0000256" key="9">
    <source>
        <dbReference type="ARBA" id="ARBA00023098"/>
    </source>
</evidence>
<dbReference type="InterPro" id="IPR009100">
    <property type="entry name" value="AcylCoA_DH/oxidase_NM_dom_sf"/>
</dbReference>
<dbReference type="InterPro" id="IPR055060">
    <property type="entry name" value="ACOX_C_alpha1"/>
</dbReference>
<name>A0A8J5CU94_CHIOP</name>
<dbReference type="InterPro" id="IPR037069">
    <property type="entry name" value="AcylCoA_DH/ox_N_sf"/>
</dbReference>
<dbReference type="InterPro" id="IPR012258">
    <property type="entry name" value="Acyl-CoA_oxidase"/>
</dbReference>
<dbReference type="PANTHER" id="PTHR10909:SF250">
    <property type="entry name" value="PEROXISOMAL ACYL-COENZYME A OXIDASE 1"/>
    <property type="match status" value="1"/>
</dbReference>
<dbReference type="InterPro" id="IPR029320">
    <property type="entry name" value="Acyl-CoA_ox_N"/>
</dbReference>
<feature type="active site" description="Proton acceptor" evidence="12">
    <location>
        <position position="445"/>
    </location>
</feature>
<dbReference type="GO" id="GO:0005504">
    <property type="term" value="F:fatty acid binding"/>
    <property type="evidence" value="ECO:0007669"/>
    <property type="project" value="TreeGrafter"/>
</dbReference>
<organism evidence="17 18">
    <name type="scientific">Chionoecetes opilio</name>
    <name type="common">Atlantic snow crab</name>
    <name type="synonym">Cancer opilio</name>
    <dbReference type="NCBI Taxonomy" id="41210"/>
    <lineage>
        <taxon>Eukaryota</taxon>
        <taxon>Metazoa</taxon>
        <taxon>Ecdysozoa</taxon>
        <taxon>Arthropoda</taxon>
        <taxon>Crustacea</taxon>
        <taxon>Multicrustacea</taxon>
        <taxon>Malacostraca</taxon>
        <taxon>Eumalacostraca</taxon>
        <taxon>Eucarida</taxon>
        <taxon>Decapoda</taxon>
        <taxon>Pleocyemata</taxon>
        <taxon>Brachyura</taxon>
        <taxon>Eubrachyura</taxon>
        <taxon>Majoidea</taxon>
        <taxon>Majidae</taxon>
        <taxon>Chionoecetes</taxon>
    </lineage>
</organism>
<dbReference type="InterPro" id="IPR036250">
    <property type="entry name" value="AcylCo_DH-like_C"/>
</dbReference>
<dbReference type="PANTHER" id="PTHR10909">
    <property type="entry name" value="ELECTRON TRANSPORT OXIDOREDUCTASE"/>
    <property type="match status" value="1"/>
</dbReference>
<reference evidence="17" key="1">
    <citation type="submission" date="2020-07" db="EMBL/GenBank/DDBJ databases">
        <title>The High-quality genome of the commercially important snow crab, Chionoecetes opilio.</title>
        <authorList>
            <person name="Jeong J.-H."/>
            <person name="Ryu S."/>
        </authorList>
    </citation>
    <scope>NUCLEOTIDE SEQUENCE</scope>
    <source>
        <strain evidence="17">MADBK_172401_WGS</strain>
        <tissue evidence="17">Digestive gland</tissue>
    </source>
</reference>
<evidence type="ECO:0000256" key="7">
    <source>
        <dbReference type="ARBA" id="ARBA00022832"/>
    </source>
</evidence>